<protein>
    <submittedName>
        <fullName evidence="3">S9 family peptidase</fullName>
    </submittedName>
</protein>
<dbReference type="InterPro" id="IPR002469">
    <property type="entry name" value="Peptidase_S9B_N"/>
</dbReference>
<dbReference type="InterPro" id="IPR050278">
    <property type="entry name" value="Serine_Prot_S9B/DPPIV"/>
</dbReference>
<gene>
    <name evidence="3" type="ORF">F7Q99_09640</name>
</gene>
<accession>A0A6N7KLY0</accession>
<evidence type="ECO:0000259" key="2">
    <source>
        <dbReference type="Pfam" id="PF00930"/>
    </source>
</evidence>
<dbReference type="InterPro" id="IPR001375">
    <property type="entry name" value="Peptidase_S9_cat"/>
</dbReference>
<dbReference type="Gene3D" id="3.40.50.1820">
    <property type="entry name" value="alpha/beta hydrolase"/>
    <property type="match status" value="1"/>
</dbReference>
<keyword evidence="4" id="KW-1185">Reference proteome</keyword>
<evidence type="ECO:0000313" key="3">
    <source>
        <dbReference type="EMBL" id="MQS12540.1"/>
    </source>
</evidence>
<dbReference type="OrthoDB" id="9812921at2"/>
<sequence>MPTDTLPRQLARTRRFALGTPAHPAVTADGGTVLFLRSRGGTDPLTCLWELDTATGAERLLVDPSTLAADTELPEVERVRRERARVAATGITAYGTDATGRLAVFALGGGLWLADTTDGTVRRIPTATEVYDPRLDPAGHRIAYVGGGALRVVGADGSGDRALAEPEAGDVTYGVADHVAGESMHRSRAHWWSPDGTALLVARVDNRPVARLYLADPADPQRRPRVVRYPSAGTANADVSLWLLGLDTDHTGNGGRTEVRWDRAGFEYLTAAGWDGHGPYAAVQTRDQRTVRTLAIEPDGSTRLLAERRDEHWVELVPGLPVRTASGALVDSADHGDTRHLTVDGKPVTPAGLQLREVLGTEGGQVLFTALDDPTETHLWLYEPDLGIRRLSDGPGVHTGVRHGGTLVLTTRSERFPAGRTTVHRDGAPALPLTSHAQPPVLTARPELLRLGPRELRAALFLPAGHRPEDGPLPVLLDPYGGPAMNIVTTGGGWWDLVSQWFADQGFAVLVIDGRGTPGRGPRWDKTIFADRATPALEDQVEGLHELARLRPGLLDLGRVGIRGWSYGGYLAALAVLRRPDLFHAASAGGAPTDQRLYDTHWVERFLGHPDEHPERYEISSLIADAPNLRRPLLLIHGLADDNVFPVHVLRLSSALLAAGRPHEVLPLSNTGHSPTDETVAENLLLHELSFLKRSLGIGQPGIG</sequence>
<evidence type="ECO:0000313" key="4">
    <source>
        <dbReference type="Proteomes" id="UP000450000"/>
    </source>
</evidence>
<name>A0A6N7KLY0_9ACTN</name>
<feature type="domain" description="Dipeptidylpeptidase IV N-terminal" evidence="2">
    <location>
        <begin position="109"/>
        <end position="343"/>
    </location>
</feature>
<dbReference type="InterPro" id="IPR029058">
    <property type="entry name" value="AB_hydrolase_fold"/>
</dbReference>
<dbReference type="EMBL" id="WBOF01000001">
    <property type="protein sequence ID" value="MQS12540.1"/>
    <property type="molecule type" value="Genomic_DNA"/>
</dbReference>
<dbReference type="SUPFAM" id="SSF82171">
    <property type="entry name" value="DPP6 N-terminal domain-like"/>
    <property type="match status" value="1"/>
</dbReference>
<dbReference type="AlphaFoldDB" id="A0A6N7KLY0"/>
<dbReference type="Pfam" id="PF00930">
    <property type="entry name" value="DPPIV_N"/>
    <property type="match status" value="1"/>
</dbReference>
<dbReference type="SUPFAM" id="SSF53474">
    <property type="entry name" value="alpha/beta-Hydrolases"/>
    <property type="match status" value="1"/>
</dbReference>
<feature type="domain" description="Peptidase S9 prolyl oligopeptidase catalytic" evidence="1">
    <location>
        <begin position="498"/>
        <end position="697"/>
    </location>
</feature>
<evidence type="ECO:0000259" key="1">
    <source>
        <dbReference type="Pfam" id="PF00326"/>
    </source>
</evidence>
<dbReference type="Gene3D" id="2.140.10.30">
    <property type="entry name" value="Dipeptidylpeptidase IV, N-terminal domain"/>
    <property type="match status" value="1"/>
</dbReference>
<dbReference type="GO" id="GO:0008236">
    <property type="term" value="F:serine-type peptidase activity"/>
    <property type="evidence" value="ECO:0007669"/>
    <property type="project" value="InterPro"/>
</dbReference>
<dbReference type="GO" id="GO:0006508">
    <property type="term" value="P:proteolysis"/>
    <property type="evidence" value="ECO:0007669"/>
    <property type="project" value="InterPro"/>
</dbReference>
<dbReference type="RefSeq" id="WP_153460887.1">
    <property type="nucleotide sequence ID" value="NZ_WBOF01000001.1"/>
</dbReference>
<dbReference type="Proteomes" id="UP000450000">
    <property type="component" value="Unassembled WGS sequence"/>
</dbReference>
<dbReference type="PANTHER" id="PTHR11731">
    <property type="entry name" value="PROTEASE FAMILY S9B,C DIPEPTIDYL-PEPTIDASE IV-RELATED"/>
    <property type="match status" value="1"/>
</dbReference>
<proteinExistence type="predicted"/>
<dbReference type="GO" id="GO:0008239">
    <property type="term" value="F:dipeptidyl-peptidase activity"/>
    <property type="evidence" value="ECO:0007669"/>
    <property type="project" value="TreeGrafter"/>
</dbReference>
<organism evidence="3 4">
    <name type="scientific">Streptomyces kaniharaensis</name>
    <dbReference type="NCBI Taxonomy" id="212423"/>
    <lineage>
        <taxon>Bacteria</taxon>
        <taxon>Bacillati</taxon>
        <taxon>Actinomycetota</taxon>
        <taxon>Actinomycetes</taxon>
        <taxon>Kitasatosporales</taxon>
        <taxon>Streptomycetaceae</taxon>
        <taxon>Streptomyces</taxon>
    </lineage>
</organism>
<reference evidence="3 4" key="1">
    <citation type="submission" date="2019-09" db="EMBL/GenBank/DDBJ databases">
        <title>Genome Sequences of Streptomyces kaniharaensis ATCC 21070.</title>
        <authorList>
            <person name="Zhu W."/>
            <person name="De Crecy-Lagard V."/>
            <person name="Richards N.G."/>
        </authorList>
    </citation>
    <scope>NUCLEOTIDE SEQUENCE [LARGE SCALE GENOMIC DNA]</scope>
    <source>
        <strain evidence="3 4">SF-557</strain>
    </source>
</reference>
<comment type="caution">
    <text evidence="3">The sequence shown here is derived from an EMBL/GenBank/DDBJ whole genome shotgun (WGS) entry which is preliminary data.</text>
</comment>
<dbReference type="PANTHER" id="PTHR11731:SF193">
    <property type="entry name" value="DIPEPTIDYL PEPTIDASE 9"/>
    <property type="match status" value="1"/>
</dbReference>
<dbReference type="Pfam" id="PF00326">
    <property type="entry name" value="Peptidase_S9"/>
    <property type="match status" value="1"/>
</dbReference>